<comment type="caution">
    <text evidence="2">The sequence shown here is derived from an EMBL/GenBank/DDBJ whole genome shotgun (WGS) entry which is preliminary data.</text>
</comment>
<evidence type="ECO:0000313" key="3">
    <source>
        <dbReference type="Proteomes" id="UP000092024"/>
    </source>
</evidence>
<name>A0A1A5YJL6_9BACL</name>
<feature type="compositionally biased region" description="Basic and acidic residues" evidence="1">
    <location>
        <begin position="75"/>
        <end position="89"/>
    </location>
</feature>
<evidence type="ECO:0000256" key="1">
    <source>
        <dbReference type="SAM" id="MobiDB-lite"/>
    </source>
</evidence>
<gene>
    <name evidence="2" type="ORF">A7K91_17305</name>
</gene>
<keyword evidence="3" id="KW-1185">Reference proteome</keyword>
<dbReference type="PRINTS" id="PR00845">
    <property type="entry name" value="GLHYDRLASE52"/>
</dbReference>
<dbReference type="InterPro" id="IPR012341">
    <property type="entry name" value="6hp_glycosidase-like_sf"/>
</dbReference>
<organism evidence="2 3">
    <name type="scientific">Paenibacillus oryzae</name>
    <dbReference type="NCBI Taxonomy" id="1844972"/>
    <lineage>
        <taxon>Bacteria</taxon>
        <taxon>Bacillati</taxon>
        <taxon>Bacillota</taxon>
        <taxon>Bacilli</taxon>
        <taxon>Bacillales</taxon>
        <taxon>Paenibacillaceae</taxon>
        <taxon>Paenibacillus</taxon>
    </lineage>
</organism>
<dbReference type="InterPro" id="IPR008928">
    <property type="entry name" value="6-hairpin_glycosidase_sf"/>
</dbReference>
<proteinExistence type="predicted"/>
<dbReference type="EMBL" id="LYPA01000052">
    <property type="protein sequence ID" value="OBR65794.1"/>
    <property type="molecule type" value="Genomic_DNA"/>
</dbReference>
<dbReference type="AlphaFoldDB" id="A0A1A5YJL6"/>
<dbReference type="GO" id="GO:0009044">
    <property type="term" value="F:xylan 1,4-beta-xylosidase activity"/>
    <property type="evidence" value="ECO:0007669"/>
    <property type="project" value="InterPro"/>
</dbReference>
<evidence type="ECO:0000313" key="2">
    <source>
        <dbReference type="EMBL" id="OBR65794.1"/>
    </source>
</evidence>
<dbReference type="Proteomes" id="UP000092024">
    <property type="component" value="Unassembled WGS sequence"/>
</dbReference>
<reference evidence="2 3" key="1">
    <citation type="submission" date="2016-05" db="EMBL/GenBank/DDBJ databases">
        <title>Paenibacillus oryzae. sp. nov., isolated from the rice root.</title>
        <authorList>
            <person name="Zhang J."/>
            <person name="Zhang X."/>
        </authorList>
    </citation>
    <scope>NUCLEOTIDE SEQUENCE [LARGE SCALE GENOMIC DNA]</scope>
    <source>
        <strain evidence="2 3">1DrF-4</strain>
    </source>
</reference>
<protein>
    <submittedName>
        <fullName evidence="2">Beta-xylosidase</fullName>
    </submittedName>
</protein>
<dbReference type="OrthoDB" id="6376039at2"/>
<dbReference type="GO" id="GO:0005975">
    <property type="term" value="P:carbohydrate metabolic process"/>
    <property type="evidence" value="ECO:0007669"/>
    <property type="project" value="InterPro"/>
</dbReference>
<feature type="region of interest" description="Disordered" evidence="1">
    <location>
        <begin position="74"/>
        <end position="102"/>
    </location>
</feature>
<dbReference type="RefSeq" id="WP_068682648.1">
    <property type="nucleotide sequence ID" value="NZ_LYPA01000052.1"/>
</dbReference>
<accession>A0A1A5YJL6</accession>
<dbReference type="Gene3D" id="1.50.10.10">
    <property type="match status" value="1"/>
</dbReference>
<dbReference type="STRING" id="1844972.A7K91_17305"/>
<sequence length="715" mass="79991">MDKWQNARKHHKTPFFNAHHSPIGAFSSFTVGFPGASGGFDIERAQPPKENIYIALEEENGRYAAFPFFEESEDESKRYESEQEHDDGSAHSTGQLRSHRESEISRYFGPGSDTWKAGDLTFTLYSQVCPVPDPASGDEKALKLAVVPAILAELTVDNTAGKKARKAWFGYGGSDPYSVMRRINSVDDKMVGVGQGRFSAIVTQDAGIIAAQHFSIDKLIENEHEENYQFGLGKVGALLMETPAGEKRTYRFALCFFRDGIVTTGIDASYWYTRYFGSIEEVGAYALNHFDEIKATSQKADEMLDKADLSHDQRFMMAHAIRSYYGCTQFLDWKGQPLWNVNEGEYRMINTFDLTVDQLFYEIRTNPWTVKNELELYAERYSYRDEVRFPGDETLHPGGISFTHDMGVGNDFSRPGYSCYEQAGLDGCFSYMTHEQLVNWVLCAAVYVNHTGDNDWLAKRLPLLEECLVSMMNRDNPDPAKRNGIMGLDSSRCKGGAEITTYDSLDQSLGQARNNSYLASKCWAAYIALEKILGDNGRAELAAAAGRQSELCAASIASYMTEGGYIPGVVGENNDSRIIPSIEGLVFPYAFGCPEALERNGRYGDYIQALSKHLGTVLTEGICLFPNGAWKLSSTSNNSWLSKIYLCQFVARHILDLAWDEKGRKADEAHVSWLLAPQNAFWSWSDQILSGTAVGSKYYPRGVTSILWLDEKQAQ</sequence>
<dbReference type="InterPro" id="IPR000852">
    <property type="entry name" value="Glyco_hydro_52"/>
</dbReference>
<dbReference type="Pfam" id="PF03512">
    <property type="entry name" value="Glyco_hydro_52"/>
    <property type="match status" value="1"/>
</dbReference>
<dbReference type="SUPFAM" id="SSF48208">
    <property type="entry name" value="Six-hairpin glycosidases"/>
    <property type="match status" value="1"/>
</dbReference>